<dbReference type="SUPFAM" id="SSF102712">
    <property type="entry name" value="JAB1/MPN domain"/>
    <property type="match status" value="1"/>
</dbReference>
<keyword evidence="8" id="KW-1185">Reference proteome</keyword>
<dbReference type="InterPro" id="IPR025657">
    <property type="entry name" value="RadC_JAB"/>
</dbReference>
<dbReference type="CDD" id="cd08071">
    <property type="entry name" value="MPN_DUF2466"/>
    <property type="match status" value="1"/>
</dbReference>
<dbReference type="PANTHER" id="PTHR30471">
    <property type="entry name" value="DNA REPAIR PROTEIN RADC"/>
    <property type="match status" value="1"/>
</dbReference>
<reference evidence="7 8" key="1">
    <citation type="submission" date="2019-09" db="EMBL/GenBank/DDBJ databases">
        <title>Pararcticibacter amylolyticus gen. nov., sp. nov., isolated from a rottenly hemp rope, and reclassification of Pedobacter tournemirensis as Pararcticibacter tournemirensis comb. nov.</title>
        <authorList>
            <person name="Cai Y."/>
        </authorList>
    </citation>
    <scope>NUCLEOTIDE SEQUENCE [LARGE SCALE GENOMIC DNA]</scope>
    <source>
        <strain evidence="7 8">TF5-37.2-LB10</strain>
    </source>
</reference>
<evidence type="ECO:0000256" key="2">
    <source>
        <dbReference type="ARBA" id="ARBA00022723"/>
    </source>
</evidence>
<dbReference type="Pfam" id="PF04002">
    <property type="entry name" value="RadC"/>
    <property type="match status" value="1"/>
</dbReference>
<dbReference type="InterPro" id="IPR001405">
    <property type="entry name" value="UPF0758"/>
</dbReference>
<name>A0A5M9H0K0_9SPHI</name>
<sequence length="156" mass="17002">MEKRRNQLALYQVAEIQVSYFPKFKASERPVITGAKSAFEILMANWDQGKIQYVEQFKVILLSRGNRVLGIFEASTGGVSGTIADPKVIFGAALKANCSSVIISHNHPSSSLKPSQADINLTRKLASAGEMLDMPVLDHIIVTADGFFSFADEGLL</sequence>
<proteinExistence type="predicted"/>
<gene>
    <name evidence="7" type="ORF">F1649_15900</name>
</gene>
<keyword evidence="3" id="KW-0378">Hydrolase</keyword>
<dbReference type="GO" id="GO:0008237">
    <property type="term" value="F:metallopeptidase activity"/>
    <property type="evidence" value="ECO:0007669"/>
    <property type="project" value="UniProtKB-KW"/>
</dbReference>
<keyword evidence="4" id="KW-0862">Zinc</keyword>
<evidence type="ECO:0000313" key="8">
    <source>
        <dbReference type="Proteomes" id="UP000322918"/>
    </source>
</evidence>
<dbReference type="Gene3D" id="3.40.140.10">
    <property type="entry name" value="Cytidine Deaminase, domain 2"/>
    <property type="match status" value="1"/>
</dbReference>
<evidence type="ECO:0000256" key="4">
    <source>
        <dbReference type="ARBA" id="ARBA00022833"/>
    </source>
</evidence>
<evidence type="ECO:0000256" key="1">
    <source>
        <dbReference type="ARBA" id="ARBA00022670"/>
    </source>
</evidence>
<dbReference type="InterPro" id="IPR037518">
    <property type="entry name" value="MPN"/>
</dbReference>
<evidence type="ECO:0000313" key="7">
    <source>
        <dbReference type="EMBL" id="KAA8480100.1"/>
    </source>
</evidence>
<dbReference type="GO" id="GO:0006508">
    <property type="term" value="P:proteolysis"/>
    <property type="evidence" value="ECO:0007669"/>
    <property type="project" value="UniProtKB-KW"/>
</dbReference>
<dbReference type="PANTHER" id="PTHR30471:SF3">
    <property type="entry name" value="UPF0758 PROTEIN YEES-RELATED"/>
    <property type="match status" value="1"/>
</dbReference>
<accession>A0A5M9H0K0</accession>
<feature type="domain" description="MPN" evidence="6">
    <location>
        <begin position="31"/>
        <end position="156"/>
    </location>
</feature>
<dbReference type="EMBL" id="VWNE01000026">
    <property type="protein sequence ID" value="KAA8480100.1"/>
    <property type="molecule type" value="Genomic_DNA"/>
</dbReference>
<evidence type="ECO:0000256" key="5">
    <source>
        <dbReference type="ARBA" id="ARBA00023049"/>
    </source>
</evidence>
<evidence type="ECO:0000256" key="3">
    <source>
        <dbReference type="ARBA" id="ARBA00022801"/>
    </source>
</evidence>
<dbReference type="OrthoDB" id="9804482at2"/>
<dbReference type="RefSeq" id="WP_141815012.1">
    <property type="nucleotide sequence ID" value="NZ_VFPL01000001.1"/>
</dbReference>
<organism evidence="7 8">
    <name type="scientific">Arcticibacter tournemirensis</name>
    <dbReference type="NCBI Taxonomy" id="699437"/>
    <lineage>
        <taxon>Bacteria</taxon>
        <taxon>Pseudomonadati</taxon>
        <taxon>Bacteroidota</taxon>
        <taxon>Sphingobacteriia</taxon>
        <taxon>Sphingobacteriales</taxon>
        <taxon>Sphingobacteriaceae</taxon>
        <taxon>Arcticibacter</taxon>
    </lineage>
</organism>
<comment type="caution">
    <text evidence="7">The sequence shown here is derived from an EMBL/GenBank/DDBJ whole genome shotgun (WGS) entry which is preliminary data.</text>
</comment>
<keyword evidence="1" id="KW-0645">Protease</keyword>
<evidence type="ECO:0000259" key="6">
    <source>
        <dbReference type="PROSITE" id="PS50249"/>
    </source>
</evidence>
<dbReference type="Proteomes" id="UP000322918">
    <property type="component" value="Unassembled WGS sequence"/>
</dbReference>
<keyword evidence="2" id="KW-0479">Metal-binding</keyword>
<protein>
    <submittedName>
        <fullName evidence="7">JAB domain-containing protein</fullName>
    </submittedName>
</protein>
<dbReference type="AlphaFoldDB" id="A0A5M9H0K0"/>
<dbReference type="PROSITE" id="PS50249">
    <property type="entry name" value="MPN"/>
    <property type="match status" value="1"/>
</dbReference>
<dbReference type="GO" id="GO:0046872">
    <property type="term" value="F:metal ion binding"/>
    <property type="evidence" value="ECO:0007669"/>
    <property type="project" value="UniProtKB-KW"/>
</dbReference>
<keyword evidence="5" id="KW-0482">Metalloprotease</keyword>